<comment type="similarity">
    <text evidence="6">Belongs to the class I-like SAM-binding methyltransferase superfamily. C5-methyltransferase family.</text>
</comment>
<evidence type="ECO:0000313" key="8">
    <source>
        <dbReference type="EMBL" id="VVA15088.1"/>
    </source>
</evidence>
<evidence type="ECO:0000256" key="5">
    <source>
        <dbReference type="ARBA" id="ARBA00023242"/>
    </source>
</evidence>
<dbReference type="SUPFAM" id="SSF53335">
    <property type="entry name" value="S-adenosyl-L-methionine-dependent methyltransferases"/>
    <property type="match status" value="1"/>
</dbReference>
<feature type="active site" evidence="6">
    <location>
        <position position="87"/>
    </location>
</feature>
<dbReference type="SUPFAM" id="SSF158639">
    <property type="entry name" value="ENT-like"/>
    <property type="match status" value="1"/>
</dbReference>
<dbReference type="InterPro" id="IPR008395">
    <property type="entry name" value="Agenet-like_dom"/>
</dbReference>
<dbReference type="InterPro" id="IPR036142">
    <property type="entry name" value="ENT_dom-like_sf"/>
</dbReference>
<dbReference type="EMBL" id="CABIKO010000012">
    <property type="protein sequence ID" value="VVA15088.1"/>
    <property type="molecule type" value="Genomic_DNA"/>
</dbReference>
<keyword evidence="2 6" id="KW-0489">Methyltransferase</keyword>
<dbReference type="GO" id="GO:0032259">
    <property type="term" value="P:methylation"/>
    <property type="evidence" value="ECO:0007669"/>
    <property type="project" value="UniProtKB-KW"/>
</dbReference>
<dbReference type="Gene3D" id="3.90.120.10">
    <property type="entry name" value="DNA Methylase, subunit A, domain 2"/>
    <property type="match status" value="1"/>
</dbReference>
<name>A0A5E4EML7_PRUDU</name>
<evidence type="ECO:0000256" key="6">
    <source>
        <dbReference type="PROSITE-ProRule" id="PRU01016"/>
    </source>
</evidence>
<dbReference type="SMART" id="SM01191">
    <property type="entry name" value="ENT"/>
    <property type="match status" value="1"/>
</dbReference>
<dbReference type="AlphaFoldDB" id="A0A5E4EML7"/>
<dbReference type="GO" id="GO:0005634">
    <property type="term" value="C:nucleus"/>
    <property type="evidence" value="ECO:0007669"/>
    <property type="project" value="UniProtKB-SubCell"/>
</dbReference>
<accession>A0A5E4EML7</accession>
<dbReference type="Pfam" id="PF05641">
    <property type="entry name" value="Agenet"/>
    <property type="match status" value="1"/>
</dbReference>
<gene>
    <name evidence="8" type="ORF">ALMOND_2B028428</name>
</gene>
<feature type="domain" description="ENT" evidence="7">
    <location>
        <begin position="752"/>
        <end position="817"/>
    </location>
</feature>
<evidence type="ECO:0000256" key="1">
    <source>
        <dbReference type="ARBA" id="ARBA00004123"/>
    </source>
</evidence>
<evidence type="ECO:0000256" key="4">
    <source>
        <dbReference type="ARBA" id="ARBA00022691"/>
    </source>
</evidence>
<organism evidence="8 9">
    <name type="scientific">Prunus dulcis</name>
    <name type="common">Almond</name>
    <name type="synonym">Amygdalus dulcis</name>
    <dbReference type="NCBI Taxonomy" id="3755"/>
    <lineage>
        <taxon>Eukaryota</taxon>
        <taxon>Viridiplantae</taxon>
        <taxon>Streptophyta</taxon>
        <taxon>Embryophyta</taxon>
        <taxon>Tracheophyta</taxon>
        <taxon>Spermatophyta</taxon>
        <taxon>Magnoliopsida</taxon>
        <taxon>eudicotyledons</taxon>
        <taxon>Gunneridae</taxon>
        <taxon>Pentapetalae</taxon>
        <taxon>rosids</taxon>
        <taxon>fabids</taxon>
        <taxon>Rosales</taxon>
        <taxon>Rosaceae</taxon>
        <taxon>Amygdaloideae</taxon>
        <taxon>Amygdaleae</taxon>
        <taxon>Prunus</taxon>
    </lineage>
</organism>
<dbReference type="SMART" id="SM00743">
    <property type="entry name" value="Agenet"/>
    <property type="match status" value="2"/>
</dbReference>
<dbReference type="PROSITE" id="PS51138">
    <property type="entry name" value="ENT"/>
    <property type="match status" value="1"/>
</dbReference>
<evidence type="ECO:0000256" key="3">
    <source>
        <dbReference type="ARBA" id="ARBA00022679"/>
    </source>
</evidence>
<dbReference type="PROSITE" id="PS51679">
    <property type="entry name" value="SAM_MT_C5"/>
    <property type="match status" value="1"/>
</dbReference>
<proteinExistence type="inferred from homology"/>
<dbReference type="PANTHER" id="PTHR46098">
    <property type="entry name" value="TRNA (CYTOSINE(38)-C(5))-METHYLTRANSFERASE"/>
    <property type="match status" value="1"/>
</dbReference>
<dbReference type="InterPro" id="IPR001525">
    <property type="entry name" value="C5_MeTfrase"/>
</dbReference>
<dbReference type="InParanoid" id="A0A5E4EML7"/>
<dbReference type="Gene3D" id="1.10.1240.40">
    <property type="entry name" value="ENT domain"/>
    <property type="match status" value="1"/>
</dbReference>
<comment type="subcellular location">
    <subcellularLocation>
        <location evidence="1">Nucleus</location>
    </subcellularLocation>
</comment>
<dbReference type="Pfam" id="PF00145">
    <property type="entry name" value="DNA_methylase"/>
    <property type="match status" value="1"/>
</dbReference>
<protein>
    <submittedName>
        <fullName evidence="8">PREDICTED: tRNA</fullName>
    </submittedName>
</protein>
<keyword evidence="3 6" id="KW-0808">Transferase</keyword>
<dbReference type="Gene3D" id="3.40.50.150">
    <property type="entry name" value="Vaccinia Virus protein VP39"/>
    <property type="match status" value="1"/>
</dbReference>
<keyword evidence="5" id="KW-0539">Nucleus</keyword>
<dbReference type="PRINTS" id="PR00105">
    <property type="entry name" value="C5METTRFRASE"/>
</dbReference>
<keyword evidence="4 6" id="KW-0949">S-adenosyl-L-methionine</keyword>
<evidence type="ECO:0000313" key="9">
    <source>
        <dbReference type="Proteomes" id="UP000327085"/>
    </source>
</evidence>
<dbReference type="InterPro" id="IPR014002">
    <property type="entry name" value="Agenet_dom_plant"/>
</dbReference>
<dbReference type="PANTHER" id="PTHR46098:SF1">
    <property type="entry name" value="TRNA (CYTOSINE(38)-C(5))-METHYLTRANSFERASE"/>
    <property type="match status" value="1"/>
</dbReference>
<dbReference type="Gramene" id="VVA15088">
    <property type="protein sequence ID" value="VVA15088"/>
    <property type="gene ID" value="Prudul26B028428"/>
</dbReference>
<dbReference type="InterPro" id="IPR005491">
    <property type="entry name" value="ENT_dom"/>
</dbReference>
<dbReference type="GO" id="GO:0008168">
    <property type="term" value="F:methyltransferase activity"/>
    <property type="evidence" value="ECO:0007669"/>
    <property type="project" value="UniProtKB-KW"/>
</dbReference>
<dbReference type="Pfam" id="PF03735">
    <property type="entry name" value="ENT"/>
    <property type="match status" value="1"/>
</dbReference>
<sequence>MEKGLGKQGDEPWRVLEFYSGIGGMRYSLMKAGVNAKVVEAFDINDTANDVYQHNFGHRPYQGNIQSLTAADLDRYGADAWLLSPPCQPYTRQGLQKQSGDARAFSFLNILELIPHTSQPPIMLFVENVVGFETSDTHTKMIEILGRTNFITQEFILSPLQFGVPYSRPRYFCLAKRKPSTFQSQLFNNQLLQSPGPLFRHTNTEETVFCELDEPQESWDRLLESCESIESFLEFKNCSDQSESNFVDTTTVSTDSDEVLDEGNEYCSGGLDQYSVPLSLIERWGSAMDIVYPDSKRCCCFTKSYYRYVKGTGSLLATLQPNNEDKASSLKEQCLRYFTPREVANLHSLPEDFQFPQQISLRQRYALLGNNADLTYSVTFRSLFRSAKKLELLTPELDISAACNIDRILQNLNQGLVILIAIMRFKKGNKVEILSEKEVPSVAWRCAEIISGNGHTYSVKYDRSPGKDSQAVVERVPRKDIRPCPPPVQSAEILAVGDVAEVFDVGFWKMAKVLKVLDENYYLTRLLGSSEEFRVHKHRIRVRQFWKDDKWVVIGKGSDNRISSQVPQLNARIKLPAVNDCVPPLDIISYQDSHNVSSRSLKRASPYCSFYIDGYSRKRRAIEKGCESQHIFSGSPSSFLKKVDAVAYPQENLGEKYVQASFINRTTGCFEKEREELNGAISLSVERSSELDDCDSDACSVGSCSVISNNSNKFSSHNLAGTSQDSDTLSSDADSFCGDAQEKFSVPLEEDVPAGIHRLELNAYHSTLVAMHASGSLTWEQEALLTNLRISLHISNDEHLIEGQGWSLACLALLPKA</sequence>
<dbReference type="InterPro" id="IPR050750">
    <property type="entry name" value="C5-MTase"/>
</dbReference>
<evidence type="ECO:0000259" key="7">
    <source>
        <dbReference type="PROSITE" id="PS51138"/>
    </source>
</evidence>
<dbReference type="InterPro" id="IPR029063">
    <property type="entry name" value="SAM-dependent_MTases_sf"/>
</dbReference>
<dbReference type="Proteomes" id="UP000327085">
    <property type="component" value="Chromosome 1"/>
</dbReference>
<evidence type="ECO:0000256" key="2">
    <source>
        <dbReference type="ARBA" id="ARBA00022603"/>
    </source>
</evidence>
<reference evidence="9" key="1">
    <citation type="journal article" date="2020" name="Plant J.">
        <title>Transposons played a major role in the diversification between the closely related almond and peach genomes: results from the almond genome sequence.</title>
        <authorList>
            <person name="Alioto T."/>
            <person name="Alexiou K.G."/>
            <person name="Bardil A."/>
            <person name="Barteri F."/>
            <person name="Castanera R."/>
            <person name="Cruz F."/>
            <person name="Dhingra A."/>
            <person name="Duval H."/>
            <person name="Fernandez I Marti A."/>
            <person name="Frias L."/>
            <person name="Galan B."/>
            <person name="Garcia J.L."/>
            <person name="Howad W."/>
            <person name="Gomez-Garrido J."/>
            <person name="Gut M."/>
            <person name="Julca I."/>
            <person name="Morata J."/>
            <person name="Puigdomenech P."/>
            <person name="Ribeca P."/>
            <person name="Rubio Cabetas M.J."/>
            <person name="Vlasova A."/>
            <person name="Wirthensohn M."/>
            <person name="Garcia-Mas J."/>
            <person name="Gabaldon T."/>
            <person name="Casacuberta J.M."/>
            <person name="Arus P."/>
        </authorList>
    </citation>
    <scope>NUCLEOTIDE SEQUENCE [LARGE SCALE GENOMIC DNA]</scope>
    <source>
        <strain evidence="9">cv. Texas</strain>
    </source>
</reference>